<gene>
    <name evidence="1" type="ORF">RR42_s2146</name>
</gene>
<protein>
    <submittedName>
        <fullName evidence="1">Uncharacterized protein</fullName>
    </submittedName>
</protein>
<proteinExistence type="predicted"/>
<dbReference type="STRING" id="68895.RR42_s2146"/>
<evidence type="ECO:0000313" key="1">
    <source>
        <dbReference type="EMBL" id="AJG23728.1"/>
    </source>
</evidence>
<reference evidence="1 2" key="1">
    <citation type="journal article" date="2015" name="Genome Announc.">
        <title>Complete Genome Sequence of Cupriavidus basilensis 4G11, Isolated from the Oak Ridge Field Research Center Site.</title>
        <authorList>
            <person name="Ray J."/>
            <person name="Waters R.J."/>
            <person name="Skerker J.M."/>
            <person name="Kuehl J.V."/>
            <person name="Price M.N."/>
            <person name="Huang J."/>
            <person name="Chakraborty R."/>
            <person name="Arkin A.P."/>
            <person name="Deutschbauer A."/>
        </authorList>
    </citation>
    <scope>NUCLEOTIDE SEQUENCE [LARGE SCALE GENOMIC DNA]</scope>
    <source>
        <strain evidence="1">4G11</strain>
    </source>
</reference>
<keyword evidence="2" id="KW-1185">Reference proteome</keyword>
<name>A0A0C4YKY1_9BURK</name>
<accession>A0A0C4YKY1</accession>
<dbReference type="EMBL" id="CP010537">
    <property type="protein sequence ID" value="AJG23728.1"/>
    <property type="molecule type" value="Genomic_DNA"/>
</dbReference>
<dbReference type="Proteomes" id="UP000031843">
    <property type="component" value="Chromosome secondary"/>
</dbReference>
<sequence>MASNAGHRGISCAGLVWLVWMERHSKAVRRGTPGSSPWQSVGGVS</sequence>
<evidence type="ECO:0000313" key="2">
    <source>
        <dbReference type="Proteomes" id="UP000031843"/>
    </source>
</evidence>
<dbReference type="AlphaFoldDB" id="A0A0C4YKY1"/>
<dbReference type="KEGG" id="cbw:RR42_s2146"/>
<organism evidence="1 2">
    <name type="scientific">Cupriavidus basilensis</name>
    <dbReference type="NCBI Taxonomy" id="68895"/>
    <lineage>
        <taxon>Bacteria</taxon>
        <taxon>Pseudomonadati</taxon>
        <taxon>Pseudomonadota</taxon>
        <taxon>Betaproteobacteria</taxon>
        <taxon>Burkholderiales</taxon>
        <taxon>Burkholderiaceae</taxon>
        <taxon>Cupriavidus</taxon>
    </lineage>
</organism>